<dbReference type="Proteomes" id="UP001055156">
    <property type="component" value="Unassembled WGS sequence"/>
</dbReference>
<name>A0ABQ4TEZ9_METOR</name>
<dbReference type="InterPro" id="IPR004843">
    <property type="entry name" value="Calcineurin-like_PHP"/>
</dbReference>
<dbReference type="PANTHER" id="PTHR30337">
    <property type="entry name" value="COMPONENT OF ATP-DEPENDENT DSDNA EXONUCLEASE"/>
    <property type="match status" value="1"/>
</dbReference>
<dbReference type="InterPro" id="IPR041796">
    <property type="entry name" value="Mre11_N"/>
</dbReference>
<keyword evidence="4" id="KW-1185">Reference proteome</keyword>
<comment type="caution">
    <text evidence="3">The sequence shown here is derived from an EMBL/GenBank/DDBJ whole genome shotgun (WGS) entry which is preliminary data.</text>
</comment>
<protein>
    <recommendedName>
        <fullName evidence="2">Calcineurin-like phosphoesterase domain-containing protein</fullName>
    </recommendedName>
</protein>
<dbReference type="Pfam" id="PF00149">
    <property type="entry name" value="Metallophos"/>
    <property type="match status" value="1"/>
</dbReference>
<dbReference type="CDD" id="cd00840">
    <property type="entry name" value="MPP_Mre11_N"/>
    <property type="match status" value="1"/>
</dbReference>
<dbReference type="SUPFAM" id="SSF56300">
    <property type="entry name" value="Metallo-dependent phosphatases"/>
    <property type="match status" value="1"/>
</dbReference>
<evidence type="ECO:0000313" key="3">
    <source>
        <dbReference type="EMBL" id="GJE28690.1"/>
    </source>
</evidence>
<dbReference type="EMBL" id="BPQV01000011">
    <property type="protein sequence ID" value="GJE28690.1"/>
    <property type="molecule type" value="Genomic_DNA"/>
</dbReference>
<dbReference type="InterPro" id="IPR050535">
    <property type="entry name" value="DNA_Repair-Maintenance_Comp"/>
</dbReference>
<dbReference type="InterPro" id="IPR014576">
    <property type="entry name" value="Pesterase_YhaO"/>
</dbReference>
<reference evidence="3" key="1">
    <citation type="journal article" date="2021" name="Front. Microbiol.">
        <title>Comprehensive Comparative Genomics and Phenotyping of Methylobacterium Species.</title>
        <authorList>
            <person name="Alessa O."/>
            <person name="Ogura Y."/>
            <person name="Fujitani Y."/>
            <person name="Takami H."/>
            <person name="Hayashi T."/>
            <person name="Sahin N."/>
            <person name="Tani A."/>
        </authorList>
    </citation>
    <scope>NUCLEOTIDE SEQUENCE</scope>
    <source>
        <strain evidence="3">NBRC 15689</strain>
    </source>
</reference>
<evidence type="ECO:0000256" key="1">
    <source>
        <dbReference type="ARBA" id="ARBA00022801"/>
    </source>
</evidence>
<feature type="domain" description="Calcineurin-like phosphoesterase" evidence="2">
    <location>
        <begin position="5"/>
        <end position="201"/>
    </location>
</feature>
<evidence type="ECO:0000259" key="2">
    <source>
        <dbReference type="Pfam" id="PF00149"/>
    </source>
</evidence>
<dbReference type="PANTHER" id="PTHR30337:SF7">
    <property type="entry name" value="PHOSPHOESTERASE"/>
    <property type="match status" value="1"/>
</dbReference>
<accession>A0ABQ4TEZ9</accession>
<keyword evidence="1" id="KW-0378">Hydrolase</keyword>
<organism evidence="3 4">
    <name type="scientific">Methylobacterium organophilum</name>
    <dbReference type="NCBI Taxonomy" id="410"/>
    <lineage>
        <taxon>Bacteria</taxon>
        <taxon>Pseudomonadati</taxon>
        <taxon>Pseudomonadota</taxon>
        <taxon>Alphaproteobacteria</taxon>
        <taxon>Hyphomicrobiales</taxon>
        <taxon>Methylobacteriaceae</taxon>
        <taxon>Methylobacterium</taxon>
    </lineage>
</organism>
<dbReference type="InterPro" id="IPR029052">
    <property type="entry name" value="Metallo-depent_PP-like"/>
</dbReference>
<reference evidence="3" key="2">
    <citation type="submission" date="2021-08" db="EMBL/GenBank/DDBJ databases">
        <authorList>
            <person name="Tani A."/>
            <person name="Ola A."/>
            <person name="Ogura Y."/>
            <person name="Katsura K."/>
            <person name="Hayashi T."/>
        </authorList>
    </citation>
    <scope>NUCLEOTIDE SEQUENCE</scope>
    <source>
        <strain evidence="3">NBRC 15689</strain>
    </source>
</reference>
<gene>
    <name evidence="3" type="ORF">LKMONMHP_3563</name>
</gene>
<dbReference type="PIRSF" id="PIRSF033091">
    <property type="entry name" value="Pesterase_YhaO"/>
    <property type="match status" value="1"/>
</dbReference>
<dbReference type="RefSeq" id="WP_238312631.1">
    <property type="nucleotide sequence ID" value="NZ_BPQV01000011.1"/>
</dbReference>
<proteinExistence type="predicted"/>
<evidence type="ECO:0000313" key="4">
    <source>
        <dbReference type="Proteomes" id="UP001055156"/>
    </source>
</evidence>
<sequence length="415" mass="44490">MSSFTFLHAADLHLGSPLAGLAAKDAEIAERFAAAGRRAFSDLVTHAIEIRAAFLLIAGDVYDGDWQDLSVGLFFAQQLGRLANAGIPVAIVKGNHDAESVVTRSITLPDNVLNFSAARAETRRLDAHRVALHGRSFAQRAVPDESFARSYPDPVPGWLNIGLLHTSCDGYAAHATYAPCAPAELAARGYDYWALGHVHEYAQVWEDPPIVFPGNLQGRSVRECGPKGAVAVDVADGRIAGLRRIVLDHARWAHAEIDLSGAEDETEALERVGAALRPHAVEAQGRLLALRVSLRGTTPLHDAWAGDRERIAAEVQAAAHRIRDDIWLESLRIGTSRPAQALADRAGLLDPAALLHAIDREPEVRARAEAIIAEIRNKLPGGMSAVDGPDLSEELDALCAEAEALVLARLGGRGC</sequence>
<dbReference type="Gene3D" id="3.60.21.10">
    <property type="match status" value="1"/>
</dbReference>